<evidence type="ECO:0000259" key="15">
    <source>
        <dbReference type="PROSITE" id="PS50109"/>
    </source>
</evidence>
<evidence type="ECO:0000256" key="11">
    <source>
        <dbReference type="ARBA" id="ARBA00022989"/>
    </source>
</evidence>
<evidence type="ECO:0000256" key="3">
    <source>
        <dbReference type="ARBA" id="ARBA00012438"/>
    </source>
</evidence>
<dbReference type="PROSITE" id="PS50109">
    <property type="entry name" value="HIS_KIN"/>
    <property type="match status" value="1"/>
</dbReference>
<dbReference type="Pfam" id="PF17203">
    <property type="entry name" value="sCache_3_2"/>
    <property type="match status" value="1"/>
</dbReference>
<dbReference type="SUPFAM" id="SSF103190">
    <property type="entry name" value="Sensory domain-like"/>
    <property type="match status" value="1"/>
</dbReference>
<gene>
    <name evidence="16" type="ORF">RNC47_26030</name>
</gene>
<evidence type="ECO:0000256" key="10">
    <source>
        <dbReference type="ARBA" id="ARBA00022840"/>
    </source>
</evidence>
<evidence type="ECO:0000256" key="6">
    <source>
        <dbReference type="ARBA" id="ARBA00022679"/>
    </source>
</evidence>
<evidence type="ECO:0000256" key="12">
    <source>
        <dbReference type="ARBA" id="ARBA00023012"/>
    </source>
</evidence>
<dbReference type="SUPFAM" id="SSF55785">
    <property type="entry name" value="PYP-like sensor domain (PAS domain)"/>
    <property type="match status" value="1"/>
</dbReference>
<evidence type="ECO:0000256" key="13">
    <source>
        <dbReference type="ARBA" id="ARBA00023136"/>
    </source>
</evidence>
<keyword evidence="10" id="KW-0067">ATP-binding</keyword>
<dbReference type="CDD" id="cd00130">
    <property type="entry name" value="PAS"/>
    <property type="match status" value="1"/>
</dbReference>
<dbReference type="InterPro" id="IPR004358">
    <property type="entry name" value="Sig_transdc_His_kin-like_C"/>
</dbReference>
<comment type="subcellular location">
    <subcellularLocation>
        <location evidence="2">Cell membrane</location>
        <topology evidence="2">Multi-pass membrane protein</topology>
    </subcellularLocation>
</comment>
<comment type="catalytic activity">
    <reaction evidence="1">
        <text>ATP + protein L-histidine = ADP + protein N-phospho-L-histidine.</text>
        <dbReference type="EC" id="2.7.13.3"/>
    </reaction>
</comment>
<dbReference type="InterPro" id="IPR005467">
    <property type="entry name" value="His_kinase_dom"/>
</dbReference>
<dbReference type="Gene3D" id="3.30.565.10">
    <property type="entry name" value="Histidine kinase-like ATPase, C-terminal domain"/>
    <property type="match status" value="1"/>
</dbReference>
<dbReference type="GO" id="GO:0004673">
    <property type="term" value="F:protein histidine kinase activity"/>
    <property type="evidence" value="ECO:0007669"/>
    <property type="project" value="UniProtKB-EC"/>
</dbReference>
<evidence type="ECO:0000313" key="17">
    <source>
        <dbReference type="Proteomes" id="UP001183420"/>
    </source>
</evidence>
<dbReference type="Pfam" id="PF02518">
    <property type="entry name" value="HATPase_c"/>
    <property type="match status" value="1"/>
</dbReference>
<dbReference type="Pfam" id="PF14689">
    <property type="entry name" value="SPOB_a"/>
    <property type="match status" value="1"/>
</dbReference>
<dbReference type="InterPro" id="IPR000014">
    <property type="entry name" value="PAS"/>
</dbReference>
<evidence type="ECO:0000313" key="16">
    <source>
        <dbReference type="EMBL" id="MDT0321797.1"/>
    </source>
</evidence>
<proteinExistence type="predicted"/>
<keyword evidence="13 14" id="KW-0472">Membrane</keyword>
<dbReference type="SUPFAM" id="SSF55874">
    <property type="entry name" value="ATPase domain of HSP90 chaperone/DNA topoisomerase II/histidine kinase"/>
    <property type="match status" value="1"/>
</dbReference>
<dbReference type="InterPro" id="IPR052162">
    <property type="entry name" value="Sensor_kinase/Photoreceptor"/>
</dbReference>
<dbReference type="InterPro" id="IPR029151">
    <property type="entry name" value="Sensor-like_sf"/>
</dbReference>
<dbReference type="SMART" id="SM00091">
    <property type="entry name" value="PAS"/>
    <property type="match status" value="1"/>
</dbReference>
<dbReference type="InterPro" id="IPR003594">
    <property type="entry name" value="HATPase_dom"/>
</dbReference>
<keyword evidence="5" id="KW-0597">Phosphoprotein</keyword>
<feature type="transmembrane region" description="Helical" evidence="14">
    <location>
        <begin position="179"/>
        <end position="198"/>
    </location>
</feature>
<reference evidence="17" key="1">
    <citation type="submission" date="2023-07" db="EMBL/GenBank/DDBJ databases">
        <title>30 novel species of actinomycetes from the DSMZ collection.</title>
        <authorList>
            <person name="Nouioui I."/>
        </authorList>
    </citation>
    <scope>NUCLEOTIDE SEQUENCE [LARGE SCALE GENOMIC DNA]</scope>
    <source>
        <strain evidence="17">DSM 44918</strain>
    </source>
</reference>
<keyword evidence="6 16" id="KW-0808">Transferase</keyword>
<keyword evidence="7 14" id="KW-0812">Transmembrane</keyword>
<dbReference type="InterPro" id="IPR036890">
    <property type="entry name" value="HATPase_C_sf"/>
</dbReference>
<dbReference type="PANTHER" id="PTHR43304">
    <property type="entry name" value="PHYTOCHROME-LIKE PROTEIN CPH1"/>
    <property type="match status" value="1"/>
</dbReference>
<keyword evidence="4" id="KW-1003">Cell membrane</keyword>
<evidence type="ECO:0000256" key="8">
    <source>
        <dbReference type="ARBA" id="ARBA00022741"/>
    </source>
</evidence>
<dbReference type="InterPro" id="IPR013767">
    <property type="entry name" value="PAS_fold"/>
</dbReference>
<dbReference type="SUPFAM" id="SSF55890">
    <property type="entry name" value="Sporulation response regulatory protein Spo0B"/>
    <property type="match status" value="1"/>
</dbReference>
<dbReference type="InterPro" id="IPR035965">
    <property type="entry name" value="PAS-like_dom_sf"/>
</dbReference>
<dbReference type="EC" id="2.7.13.3" evidence="3"/>
<evidence type="ECO:0000256" key="1">
    <source>
        <dbReference type="ARBA" id="ARBA00000085"/>
    </source>
</evidence>
<dbReference type="Gene3D" id="3.30.450.20">
    <property type="entry name" value="PAS domain"/>
    <property type="match status" value="2"/>
</dbReference>
<dbReference type="Proteomes" id="UP001183420">
    <property type="component" value="Unassembled WGS sequence"/>
</dbReference>
<dbReference type="Gene3D" id="1.10.287.130">
    <property type="match status" value="1"/>
</dbReference>
<organism evidence="16 17">
    <name type="scientific">Streptomyces millisiae</name>
    <dbReference type="NCBI Taxonomy" id="3075542"/>
    <lineage>
        <taxon>Bacteria</taxon>
        <taxon>Bacillati</taxon>
        <taxon>Actinomycetota</taxon>
        <taxon>Actinomycetes</taxon>
        <taxon>Kitasatosporales</taxon>
        <taxon>Streptomycetaceae</taxon>
        <taxon>Streptomyces</taxon>
    </lineage>
</organism>
<keyword evidence="8" id="KW-0547">Nucleotide-binding</keyword>
<keyword evidence="9 16" id="KW-0418">Kinase</keyword>
<evidence type="ECO:0000256" key="4">
    <source>
        <dbReference type="ARBA" id="ARBA00022475"/>
    </source>
</evidence>
<evidence type="ECO:0000256" key="14">
    <source>
        <dbReference type="SAM" id="Phobius"/>
    </source>
</evidence>
<dbReference type="InterPro" id="IPR039506">
    <property type="entry name" value="SPOB_a"/>
</dbReference>
<evidence type="ECO:0000256" key="9">
    <source>
        <dbReference type="ARBA" id="ARBA00022777"/>
    </source>
</evidence>
<keyword evidence="12" id="KW-0902">Two-component regulatory system</keyword>
<dbReference type="InterPro" id="IPR033463">
    <property type="entry name" value="sCache_3"/>
</dbReference>
<evidence type="ECO:0000256" key="5">
    <source>
        <dbReference type="ARBA" id="ARBA00022553"/>
    </source>
</evidence>
<accession>A0ABU2LW30</accession>
<evidence type="ECO:0000256" key="7">
    <source>
        <dbReference type="ARBA" id="ARBA00022692"/>
    </source>
</evidence>
<dbReference type="EMBL" id="JAVREM010000047">
    <property type="protein sequence ID" value="MDT0321797.1"/>
    <property type="molecule type" value="Genomic_DNA"/>
</dbReference>
<comment type="caution">
    <text evidence="16">The sequence shown here is derived from an EMBL/GenBank/DDBJ whole genome shotgun (WGS) entry which is preliminary data.</text>
</comment>
<protein>
    <recommendedName>
        <fullName evidence="3">histidine kinase</fullName>
        <ecNumber evidence="3">2.7.13.3</ecNumber>
    </recommendedName>
</protein>
<name>A0ABU2LW30_9ACTN</name>
<dbReference type="Pfam" id="PF00989">
    <property type="entry name" value="PAS"/>
    <property type="match status" value="1"/>
</dbReference>
<dbReference type="SMART" id="SM00387">
    <property type="entry name" value="HATPase_c"/>
    <property type="match status" value="1"/>
</dbReference>
<keyword evidence="17" id="KW-1185">Reference proteome</keyword>
<dbReference type="InterPro" id="IPR016120">
    <property type="entry name" value="Sig_transdc_His_kin_SpoOB"/>
</dbReference>
<evidence type="ECO:0000256" key="2">
    <source>
        <dbReference type="ARBA" id="ARBA00004651"/>
    </source>
</evidence>
<keyword evidence="11 14" id="KW-1133">Transmembrane helix</keyword>
<dbReference type="RefSeq" id="WP_311602076.1">
    <property type="nucleotide sequence ID" value="NZ_JAVREM010000047.1"/>
</dbReference>
<feature type="domain" description="Histidine kinase" evidence="15">
    <location>
        <begin position="426"/>
        <end position="542"/>
    </location>
</feature>
<sequence length="552" mass="58391">MRFRLPSLARLSLARQFLTLQLGLIVVVLVVIAGVSIAQANADFRRTEGGRLLNVAENVASQEAVRIGLADAEHRGILQASAESARSVSSVSYVEITDASRRILTAADPRRIGEELPLADSTVLQGRSWTGSTTDGSGNTSLVAHVPVFGESGELLGVVAAGRDTRGFAERVRTATPELLLYLGIAIGLGAAGSFLLARRIKRQTLGLEPGEITALVEHREAMLHGIKEGVIGLDAQGRLTLANDSARELLRLPADAPGRTLAELRVTGRLHDVLTGRAKGRDQVVFTGERVLTVNRMPLVTRGQPAGSVTTMRDLTELTALQQQLEATRSATDTLRAQAHEFSNHLHVIAGLVELREYPEVARYVRGVSGTHAQRSADVNAHVADPSLAALLIAKASLAAEQGSTLRLTADSDLGPVPESLASDLVTVVGNLVDNALDAVRGRAGGEQRGRAGGEPAGEGWVEVRLTETPEGIDVLVRDSGPGVAPELAEEIFRHGFTTKAAARDSGRGLGLALTRLVCTRRGGEVTVRGAEFSARLPRTARERALEGAGS</sequence>
<dbReference type="PANTHER" id="PTHR43304:SF1">
    <property type="entry name" value="PAC DOMAIN-CONTAINING PROTEIN"/>
    <property type="match status" value="1"/>
</dbReference>
<dbReference type="PRINTS" id="PR00344">
    <property type="entry name" value="BCTRLSENSOR"/>
</dbReference>